<dbReference type="FunFam" id="2.40.420.20:FF:000001">
    <property type="entry name" value="Efflux RND transporter periplasmic adaptor subunit"/>
    <property type="match status" value="1"/>
</dbReference>
<dbReference type="GO" id="GO:0046677">
    <property type="term" value="P:response to antibiotic"/>
    <property type="evidence" value="ECO:0007669"/>
    <property type="project" value="TreeGrafter"/>
</dbReference>
<dbReference type="KEGG" id="drg:H9K76_19050"/>
<dbReference type="GO" id="GO:0005886">
    <property type="term" value="C:plasma membrane"/>
    <property type="evidence" value="ECO:0007669"/>
    <property type="project" value="TreeGrafter"/>
</dbReference>
<dbReference type="InterPro" id="IPR058624">
    <property type="entry name" value="MdtA-like_HH"/>
</dbReference>
<name>A0A7G9RLX6_9BURK</name>
<dbReference type="Pfam" id="PF25944">
    <property type="entry name" value="Beta-barrel_RND"/>
    <property type="match status" value="1"/>
</dbReference>
<dbReference type="PANTHER" id="PTHR30158">
    <property type="entry name" value="ACRA/E-RELATED COMPONENT OF DRUG EFFLUX TRANSPORTER"/>
    <property type="match status" value="1"/>
</dbReference>
<dbReference type="NCBIfam" id="TIGR01730">
    <property type="entry name" value="RND_mfp"/>
    <property type="match status" value="1"/>
</dbReference>
<evidence type="ECO:0000259" key="5">
    <source>
        <dbReference type="Pfam" id="PF25944"/>
    </source>
</evidence>
<dbReference type="RefSeq" id="WP_187596867.1">
    <property type="nucleotide sequence ID" value="NZ_CP060714.1"/>
</dbReference>
<dbReference type="InterPro" id="IPR058627">
    <property type="entry name" value="MdtA-like_C"/>
</dbReference>
<organism evidence="7 8">
    <name type="scientific">Diaphorobacter ruginosibacter</name>
    <dbReference type="NCBI Taxonomy" id="1715720"/>
    <lineage>
        <taxon>Bacteria</taxon>
        <taxon>Pseudomonadati</taxon>
        <taxon>Pseudomonadota</taxon>
        <taxon>Betaproteobacteria</taxon>
        <taxon>Burkholderiales</taxon>
        <taxon>Comamonadaceae</taxon>
        <taxon>Diaphorobacter</taxon>
    </lineage>
</organism>
<reference evidence="7 8" key="1">
    <citation type="submission" date="2020-08" db="EMBL/GenBank/DDBJ databases">
        <title>Genome sequence of Diaphorobacter ruginosibacter DSM 27467T.</title>
        <authorList>
            <person name="Hyun D.-W."/>
            <person name="Bae J.-W."/>
        </authorList>
    </citation>
    <scope>NUCLEOTIDE SEQUENCE [LARGE SCALE GENOMIC DNA]</scope>
    <source>
        <strain evidence="7 8">DSM 27467</strain>
    </source>
</reference>
<dbReference type="EMBL" id="CP060714">
    <property type="protein sequence ID" value="QNN56601.1"/>
    <property type="molecule type" value="Genomic_DNA"/>
</dbReference>
<accession>A0A7G9RLX6</accession>
<comment type="similarity">
    <text evidence="2">Belongs to the membrane fusion protein (MFP) (TC 8.A.1) family.</text>
</comment>
<feature type="domain" description="Multidrug resistance protein MdtA-like alpha-helical hairpin" evidence="3">
    <location>
        <begin position="122"/>
        <end position="191"/>
    </location>
</feature>
<feature type="domain" description="Multidrug resistance protein MdtA-like C-terminal permuted SH3" evidence="6">
    <location>
        <begin position="324"/>
        <end position="384"/>
    </location>
</feature>
<dbReference type="Gene3D" id="2.40.30.170">
    <property type="match status" value="1"/>
</dbReference>
<dbReference type="Gene3D" id="2.40.420.20">
    <property type="match status" value="1"/>
</dbReference>
<sequence>MSHPHNPVSSQRRRWTGIGAAVATVAAIAAAGGTVFGLQSSHANAPAENAAPAAVPVSVSAVLHQEVSLWDEFSGRLEAVQRVDVRPRVAGALQSVHFKEGALVKAGDLLFTVDPAPFAVEVDRAQAQVVAARARMSYAQSEAERAARLWDERAIAQKELDERTNAQREADANLRAAQAALQTAQLNLGYTQVRAPVAGKVGRIDVTVGNLVSAGAGAPVLTTLVSVNPMYASFDADEQIVTNALQGLQSGKSARALIESIPVQMGVGTSGDTPYRGHLQLIDNQVDARSGTVRVRAVFDNVDGALMAGQFARIRMGQPRSQEALLINERAVGTDQSKKFVLVVGEGNKVEYREVQLGAPVDGLRMVTSGLKAGERIVVNGLQRVRPGVVVAPQDVPMQAKSELAGGEAAPKKPMA</sequence>
<dbReference type="Pfam" id="PF25876">
    <property type="entry name" value="HH_MFP_RND"/>
    <property type="match status" value="1"/>
</dbReference>
<dbReference type="SUPFAM" id="SSF111369">
    <property type="entry name" value="HlyD-like secretion proteins"/>
    <property type="match status" value="1"/>
</dbReference>
<evidence type="ECO:0000259" key="4">
    <source>
        <dbReference type="Pfam" id="PF25917"/>
    </source>
</evidence>
<evidence type="ECO:0000256" key="1">
    <source>
        <dbReference type="ARBA" id="ARBA00004196"/>
    </source>
</evidence>
<dbReference type="Gene3D" id="2.40.50.100">
    <property type="match status" value="1"/>
</dbReference>
<dbReference type="Gene3D" id="1.10.287.470">
    <property type="entry name" value="Helix hairpin bin"/>
    <property type="match status" value="1"/>
</dbReference>
<dbReference type="GO" id="GO:0022857">
    <property type="term" value="F:transmembrane transporter activity"/>
    <property type="evidence" value="ECO:0007669"/>
    <property type="project" value="InterPro"/>
</dbReference>
<evidence type="ECO:0000259" key="3">
    <source>
        <dbReference type="Pfam" id="PF25876"/>
    </source>
</evidence>
<dbReference type="AlphaFoldDB" id="A0A7G9RLX6"/>
<dbReference type="Pfam" id="PF25917">
    <property type="entry name" value="BSH_RND"/>
    <property type="match status" value="1"/>
</dbReference>
<feature type="domain" description="Multidrug resistance protein MdtA-like barrel-sandwich hybrid" evidence="4">
    <location>
        <begin position="82"/>
        <end position="223"/>
    </location>
</feature>
<protein>
    <submittedName>
        <fullName evidence="7">Efflux RND transporter periplasmic adaptor subunit</fullName>
    </submittedName>
</protein>
<evidence type="ECO:0000313" key="7">
    <source>
        <dbReference type="EMBL" id="QNN56601.1"/>
    </source>
</evidence>
<proteinExistence type="inferred from homology"/>
<evidence type="ECO:0000313" key="8">
    <source>
        <dbReference type="Proteomes" id="UP000515811"/>
    </source>
</evidence>
<evidence type="ECO:0000256" key="2">
    <source>
        <dbReference type="ARBA" id="ARBA00009477"/>
    </source>
</evidence>
<evidence type="ECO:0000259" key="6">
    <source>
        <dbReference type="Pfam" id="PF25967"/>
    </source>
</evidence>
<dbReference type="Proteomes" id="UP000515811">
    <property type="component" value="Chromosome"/>
</dbReference>
<dbReference type="PANTHER" id="PTHR30158:SF10">
    <property type="entry name" value="CATION EFFLUX PUMP"/>
    <property type="match status" value="1"/>
</dbReference>
<feature type="domain" description="Multidrug resistance protein MdtA-like beta-barrel" evidence="5">
    <location>
        <begin position="229"/>
        <end position="316"/>
    </location>
</feature>
<dbReference type="InterPro" id="IPR058625">
    <property type="entry name" value="MdtA-like_BSH"/>
</dbReference>
<dbReference type="Pfam" id="PF25967">
    <property type="entry name" value="RND-MFP_C"/>
    <property type="match status" value="1"/>
</dbReference>
<dbReference type="GO" id="GO:0030313">
    <property type="term" value="C:cell envelope"/>
    <property type="evidence" value="ECO:0007669"/>
    <property type="project" value="UniProtKB-SubCell"/>
</dbReference>
<dbReference type="InterPro" id="IPR058626">
    <property type="entry name" value="MdtA-like_b-barrel"/>
</dbReference>
<gene>
    <name evidence="7" type="ORF">H9K76_19050</name>
</gene>
<keyword evidence="8" id="KW-1185">Reference proteome</keyword>
<dbReference type="InterPro" id="IPR006143">
    <property type="entry name" value="RND_pump_MFP"/>
</dbReference>
<comment type="subcellular location">
    <subcellularLocation>
        <location evidence="1">Cell envelope</location>
    </subcellularLocation>
</comment>